<dbReference type="InterPro" id="IPR006620">
    <property type="entry name" value="Pro_4_hyd_alph"/>
</dbReference>
<keyword evidence="6" id="KW-0408">Iron</keyword>
<evidence type="ECO:0000256" key="3">
    <source>
        <dbReference type="ARBA" id="ARBA00022896"/>
    </source>
</evidence>
<comment type="cofactor">
    <cofactor evidence="1">
        <name>L-ascorbate</name>
        <dbReference type="ChEBI" id="CHEBI:38290"/>
    </cofactor>
</comment>
<dbReference type="OrthoDB" id="9812472at2"/>
<dbReference type="GO" id="GO:0006974">
    <property type="term" value="P:DNA damage response"/>
    <property type="evidence" value="ECO:0007669"/>
    <property type="project" value="TreeGrafter"/>
</dbReference>
<dbReference type="Proteomes" id="UP000030907">
    <property type="component" value="Chromosome"/>
</dbReference>
<evidence type="ECO:0000256" key="6">
    <source>
        <dbReference type="ARBA" id="ARBA00023004"/>
    </source>
</evidence>
<evidence type="ECO:0000313" key="8">
    <source>
        <dbReference type="EMBL" id="AJA09866.1"/>
    </source>
</evidence>
<evidence type="ECO:0000256" key="2">
    <source>
        <dbReference type="ARBA" id="ARBA00022723"/>
    </source>
</evidence>
<dbReference type="InterPro" id="IPR044862">
    <property type="entry name" value="Pro_4_hyd_alph_FE2OG_OXY"/>
</dbReference>
<evidence type="ECO:0000259" key="7">
    <source>
        <dbReference type="PROSITE" id="PS51471"/>
    </source>
</evidence>
<feature type="domain" description="Fe2OG dioxygenase" evidence="7">
    <location>
        <begin position="74"/>
        <end position="172"/>
    </location>
</feature>
<dbReference type="NCBIfam" id="NF003974">
    <property type="entry name" value="PRK05467.1-3"/>
    <property type="match status" value="1"/>
</dbReference>
<evidence type="ECO:0000313" key="9">
    <source>
        <dbReference type="Proteomes" id="UP000030907"/>
    </source>
</evidence>
<evidence type="ECO:0000256" key="4">
    <source>
        <dbReference type="ARBA" id="ARBA00022964"/>
    </source>
</evidence>
<protein>
    <submittedName>
        <fullName evidence="8">PKHD-type hydroxylase</fullName>
        <ecNumber evidence="8">1.14.11.-</ecNumber>
    </submittedName>
</protein>
<dbReference type="STRING" id="1515612.SKP52_14920"/>
<dbReference type="GO" id="GO:0006879">
    <property type="term" value="P:intracellular iron ion homeostasis"/>
    <property type="evidence" value="ECO:0007669"/>
    <property type="project" value="TreeGrafter"/>
</dbReference>
<dbReference type="KEGG" id="sphk:SKP52_14920"/>
<evidence type="ECO:0000256" key="5">
    <source>
        <dbReference type="ARBA" id="ARBA00023002"/>
    </source>
</evidence>
<dbReference type="Gene3D" id="2.60.120.620">
    <property type="entry name" value="q2cbj1_9rhob like domain"/>
    <property type="match status" value="1"/>
</dbReference>
<dbReference type="EMBL" id="CP009122">
    <property type="protein sequence ID" value="AJA09866.1"/>
    <property type="molecule type" value="Genomic_DNA"/>
</dbReference>
<dbReference type="PANTHER" id="PTHR41536:SF1">
    <property type="entry name" value="PKHD-TYPE HYDROXYLASE YBIX"/>
    <property type="match status" value="1"/>
</dbReference>
<keyword evidence="5 8" id="KW-0560">Oxidoreductase</keyword>
<reference evidence="8 9" key="1">
    <citation type="journal article" date="2015" name="Int. J. Syst. Evol. Microbiol.">
        <title>Description of Sphingopyxis fribergensis sp. nov. - a soil bacterium with the ability to degrade styrene and phenylacetic acid.</title>
        <authorList>
            <person name="Oelschlagel M."/>
            <person name="Ruckert C."/>
            <person name="Kalinowski J."/>
            <person name="Schmidt G."/>
            <person name="Schlomann M."/>
            <person name="Tischler D."/>
        </authorList>
    </citation>
    <scope>NUCLEOTIDE SEQUENCE [LARGE SCALE GENOMIC DNA]</scope>
    <source>
        <strain evidence="8 9">Kp5.2</strain>
    </source>
</reference>
<dbReference type="HOGENOM" id="CLU_106663_0_0_5"/>
<keyword evidence="9" id="KW-1185">Reference proteome</keyword>
<proteinExistence type="predicted"/>
<keyword evidence="3" id="KW-0847">Vitamin C</keyword>
<evidence type="ECO:0000256" key="1">
    <source>
        <dbReference type="ARBA" id="ARBA00001961"/>
    </source>
</evidence>
<dbReference type="GO" id="GO:0031418">
    <property type="term" value="F:L-ascorbic acid binding"/>
    <property type="evidence" value="ECO:0007669"/>
    <property type="project" value="UniProtKB-KW"/>
</dbReference>
<dbReference type="InterPro" id="IPR005123">
    <property type="entry name" value="Oxoglu/Fe-dep_dioxygenase_dom"/>
</dbReference>
<dbReference type="AlphaFoldDB" id="A0A0A7PIA3"/>
<sequence length="218" mass="24355">MFKLVPLLDDGAVRALREIAANGKFVDGKISNPHSTVKNNLQLHDAGAYERSSKILLDAMVQNPDFMEFSFPARIAPPLMTRYTPGMHYGLHPDAAYIPLPDGQLRTDVSCTIFLNDPADYDGGALRVQLGNADLRFKEAPGVAVVYPSHTLHEVEPVTRGERLVAITFIQSLIPDVAHRNLMYELNEVAAIEGGKMEPANFTRLQAIQYQLLRMWRR</sequence>
<dbReference type="PROSITE" id="PS51471">
    <property type="entry name" value="FE2OG_OXY"/>
    <property type="match status" value="1"/>
</dbReference>
<dbReference type="SMART" id="SM00702">
    <property type="entry name" value="P4Hc"/>
    <property type="match status" value="1"/>
</dbReference>
<organism evidence="8 9">
    <name type="scientific">Sphingopyxis fribergensis</name>
    <dbReference type="NCBI Taxonomy" id="1515612"/>
    <lineage>
        <taxon>Bacteria</taxon>
        <taxon>Pseudomonadati</taxon>
        <taxon>Pseudomonadota</taxon>
        <taxon>Alphaproteobacteria</taxon>
        <taxon>Sphingomonadales</taxon>
        <taxon>Sphingomonadaceae</taxon>
        <taxon>Sphingopyxis</taxon>
    </lineage>
</organism>
<dbReference type="Pfam" id="PF13640">
    <property type="entry name" value="2OG-FeII_Oxy_3"/>
    <property type="match status" value="1"/>
</dbReference>
<dbReference type="GO" id="GO:0005506">
    <property type="term" value="F:iron ion binding"/>
    <property type="evidence" value="ECO:0007669"/>
    <property type="project" value="InterPro"/>
</dbReference>
<keyword evidence="4" id="KW-0223">Dioxygenase</keyword>
<dbReference type="GO" id="GO:0016706">
    <property type="term" value="F:2-oxoglutarate-dependent dioxygenase activity"/>
    <property type="evidence" value="ECO:0007669"/>
    <property type="project" value="InterPro"/>
</dbReference>
<dbReference type="EC" id="1.14.11.-" evidence="8"/>
<name>A0A0A7PIA3_9SPHN</name>
<dbReference type="InterPro" id="IPR023550">
    <property type="entry name" value="PKHD_hydroxylase"/>
</dbReference>
<accession>A0A0A7PIA3</accession>
<dbReference type="RefSeq" id="WP_039575947.1">
    <property type="nucleotide sequence ID" value="NZ_CP009122.1"/>
</dbReference>
<dbReference type="PANTHER" id="PTHR41536">
    <property type="entry name" value="PKHD-TYPE HYDROXYLASE YBIX"/>
    <property type="match status" value="1"/>
</dbReference>
<keyword evidence="2" id="KW-0479">Metal-binding</keyword>
<gene>
    <name evidence="8" type="ORF">SKP52_14920</name>
</gene>